<dbReference type="Gene3D" id="3.40.50.720">
    <property type="entry name" value="NAD(P)-binding Rossmann-like Domain"/>
    <property type="match status" value="1"/>
</dbReference>
<evidence type="ECO:0008006" key="3">
    <source>
        <dbReference type="Google" id="ProtNLM"/>
    </source>
</evidence>
<sequence>MPPPPLLDVCPPPNNIYHGMPVYPNVNISSSSSPDDDDDRKKRRNVSVAASACNADNEVVFVITGASWSMGLQFVRELMGRTHGRIVACVLRPGSAPDLDAYLGSLIVDGDDQRRVDVRRLNMMDAEQIDRLVEEVGSTYGRVDGLFNVVGALGGGKDTPGLETNIGQIDWGWAMS</sequence>
<comment type="caution">
    <text evidence="1">The sequence shown here is derived from an EMBL/GenBank/DDBJ whole genome shotgun (WGS) entry which is preliminary data.</text>
</comment>
<dbReference type="AlphaFoldDB" id="A0ABD3P7S3"/>
<dbReference type="InterPro" id="IPR036291">
    <property type="entry name" value="NAD(P)-bd_dom_sf"/>
</dbReference>
<organism evidence="1 2">
    <name type="scientific">Stephanodiscus triporus</name>
    <dbReference type="NCBI Taxonomy" id="2934178"/>
    <lineage>
        <taxon>Eukaryota</taxon>
        <taxon>Sar</taxon>
        <taxon>Stramenopiles</taxon>
        <taxon>Ochrophyta</taxon>
        <taxon>Bacillariophyta</taxon>
        <taxon>Coscinodiscophyceae</taxon>
        <taxon>Thalassiosirophycidae</taxon>
        <taxon>Stephanodiscales</taxon>
        <taxon>Stephanodiscaceae</taxon>
        <taxon>Stephanodiscus</taxon>
    </lineage>
</organism>
<name>A0ABD3P7S3_9STRA</name>
<gene>
    <name evidence="1" type="ORF">ACHAW5_008018</name>
</gene>
<evidence type="ECO:0000313" key="1">
    <source>
        <dbReference type="EMBL" id="KAL3784078.1"/>
    </source>
</evidence>
<reference evidence="1 2" key="1">
    <citation type="submission" date="2024-10" db="EMBL/GenBank/DDBJ databases">
        <title>Updated reference genomes for cyclostephanoid diatoms.</title>
        <authorList>
            <person name="Roberts W.R."/>
            <person name="Alverson A.J."/>
        </authorList>
    </citation>
    <scope>NUCLEOTIDE SEQUENCE [LARGE SCALE GENOMIC DNA]</scope>
    <source>
        <strain evidence="1 2">AJA276-08</strain>
    </source>
</reference>
<protein>
    <recommendedName>
        <fullName evidence="3">Ketoreductase (KR) domain-containing protein</fullName>
    </recommendedName>
</protein>
<dbReference type="SUPFAM" id="SSF51735">
    <property type="entry name" value="NAD(P)-binding Rossmann-fold domains"/>
    <property type="match status" value="1"/>
</dbReference>
<proteinExistence type="predicted"/>
<evidence type="ECO:0000313" key="2">
    <source>
        <dbReference type="Proteomes" id="UP001530315"/>
    </source>
</evidence>
<accession>A0ABD3P7S3</accession>
<dbReference type="InterPro" id="IPR002347">
    <property type="entry name" value="SDR_fam"/>
</dbReference>
<keyword evidence="2" id="KW-1185">Reference proteome</keyword>
<dbReference type="Pfam" id="PF00106">
    <property type="entry name" value="adh_short"/>
    <property type="match status" value="1"/>
</dbReference>
<dbReference type="Proteomes" id="UP001530315">
    <property type="component" value="Unassembled WGS sequence"/>
</dbReference>
<dbReference type="EMBL" id="JALLAZ020000942">
    <property type="protein sequence ID" value="KAL3784078.1"/>
    <property type="molecule type" value="Genomic_DNA"/>
</dbReference>